<dbReference type="EMBL" id="CP054803">
    <property type="protein sequence ID" value="QKU22707.1"/>
    <property type="molecule type" value="Genomic_DNA"/>
</dbReference>
<dbReference type="AlphaFoldDB" id="A0A6N1MYE9"/>
<dbReference type="InterPro" id="IPR020518">
    <property type="entry name" value="Tscrpt_reg_PrtN"/>
</dbReference>
<dbReference type="RefSeq" id="WP_168386711.1">
    <property type="nucleotide sequence ID" value="NZ_CP054803.1"/>
</dbReference>
<evidence type="ECO:0000313" key="1">
    <source>
        <dbReference type="EMBL" id="QKU22707.1"/>
    </source>
</evidence>
<dbReference type="Proteomes" id="UP000509126">
    <property type="component" value="Chromosome"/>
</dbReference>
<evidence type="ECO:0000313" key="2">
    <source>
        <dbReference type="Proteomes" id="UP000509126"/>
    </source>
</evidence>
<proteinExistence type="predicted"/>
<gene>
    <name evidence="1" type="ORF">FOB19_15700</name>
</gene>
<sequence length="108" mass="12677">MRLSTIHECLKVTITISTYDYLFLKFGNPMPMLDDVCKAYYPHLSKENILEKARKMDFPFKCARLDRSQKSPYFVDLKDLSNVLDGLFQKDSPYIDTDIIHNFKSSKE</sequence>
<protein>
    <submittedName>
        <fullName evidence="1">Pyocin activator PrtN family protein</fullName>
    </submittedName>
</protein>
<organism evidence="1 2">
    <name type="scientific">Acinetobacter lwoffii</name>
    <dbReference type="NCBI Taxonomy" id="28090"/>
    <lineage>
        <taxon>Bacteria</taxon>
        <taxon>Pseudomonadati</taxon>
        <taxon>Pseudomonadota</taxon>
        <taxon>Gammaproteobacteria</taxon>
        <taxon>Moraxellales</taxon>
        <taxon>Moraxellaceae</taxon>
        <taxon>Acinetobacter</taxon>
    </lineage>
</organism>
<dbReference type="GO" id="GO:0006355">
    <property type="term" value="P:regulation of DNA-templated transcription"/>
    <property type="evidence" value="ECO:0007669"/>
    <property type="project" value="InterPro"/>
</dbReference>
<dbReference type="Pfam" id="PF11112">
    <property type="entry name" value="PyocinActivator"/>
    <property type="match status" value="1"/>
</dbReference>
<name>A0A6N1MYE9_ACILW</name>
<reference evidence="1 2" key="1">
    <citation type="submission" date="2019-11" db="EMBL/GenBank/DDBJ databases">
        <title>FDA dAtabase for Regulatory Grade micrObial Sequences (FDA-ARGOS): Supporting development and validation of Infectious Disease Dx tests.</title>
        <authorList>
            <person name="Patel R."/>
            <person name="Rucinski S."/>
            <person name="Tallon L."/>
            <person name="Sadzewicz L."/>
            <person name="Vavikolanu K."/>
            <person name="Mehta A."/>
            <person name="Aluvathingal J."/>
            <person name="Nadendla S."/>
            <person name="Nandy P."/>
            <person name="Geyer C."/>
            <person name="Yan Y."/>
            <person name="Sichtig H."/>
        </authorList>
    </citation>
    <scope>NUCLEOTIDE SEQUENCE [LARGE SCALE GENOMIC DNA]</scope>
    <source>
        <strain evidence="1 2">FDAARGOS_557</strain>
    </source>
</reference>
<accession>A0A6N1MYE9</accession>